<comment type="similarity">
    <text evidence="4">Belongs to the PP2C family.</text>
</comment>
<organism evidence="8">
    <name type="scientific">Trepomonas sp. PC1</name>
    <dbReference type="NCBI Taxonomy" id="1076344"/>
    <lineage>
        <taxon>Eukaryota</taxon>
        <taxon>Metamonada</taxon>
        <taxon>Diplomonadida</taxon>
        <taxon>Hexamitidae</taxon>
        <taxon>Hexamitinae</taxon>
        <taxon>Trepomonas</taxon>
    </lineage>
</organism>
<dbReference type="Pfam" id="PF00481">
    <property type="entry name" value="PP2C"/>
    <property type="match status" value="1"/>
</dbReference>
<dbReference type="EMBL" id="GDID01004114">
    <property type="protein sequence ID" value="JAP92492.1"/>
    <property type="molecule type" value="Transcribed_RNA"/>
</dbReference>
<keyword evidence="6" id="KW-0812">Transmembrane</keyword>
<dbReference type="CDD" id="cd00143">
    <property type="entry name" value="PP2Cc"/>
    <property type="match status" value="1"/>
</dbReference>
<evidence type="ECO:0000256" key="3">
    <source>
        <dbReference type="ARBA" id="ARBA00022912"/>
    </source>
</evidence>
<protein>
    <submittedName>
        <fullName evidence="8">Protein phosphatase 2C</fullName>
    </submittedName>
</protein>
<keyword evidence="6" id="KW-1133">Transmembrane helix</keyword>
<evidence type="ECO:0000256" key="2">
    <source>
        <dbReference type="ARBA" id="ARBA00022801"/>
    </source>
</evidence>
<dbReference type="AlphaFoldDB" id="A0A146K6M2"/>
<feature type="coiled-coil region" evidence="5">
    <location>
        <begin position="428"/>
        <end position="612"/>
    </location>
</feature>
<accession>A0A146K6M2</accession>
<feature type="domain" description="PPM-type phosphatase" evidence="7">
    <location>
        <begin position="91"/>
        <end position="396"/>
    </location>
</feature>
<evidence type="ECO:0000256" key="6">
    <source>
        <dbReference type="SAM" id="Phobius"/>
    </source>
</evidence>
<evidence type="ECO:0000259" key="7">
    <source>
        <dbReference type="PROSITE" id="PS51746"/>
    </source>
</evidence>
<dbReference type="InterPro" id="IPR000222">
    <property type="entry name" value="PP2C_BS"/>
</dbReference>
<feature type="coiled-coil region" evidence="5">
    <location>
        <begin position="7"/>
        <end position="48"/>
    </location>
</feature>
<dbReference type="PROSITE" id="PS51746">
    <property type="entry name" value="PPM_2"/>
    <property type="match status" value="1"/>
</dbReference>
<sequence length="676" mass="77901">MQLKDNQKQTQLNNQLQEKQKLQLENQAQNLTLNLNQLKEDLLELQRGANKNYYDFQLILNDAAQNLVQDDIKQNYINFLLEKTAEKTETLTGSSSIQGRRYNNEDFHLINTEDDILMAVFDGHGGQAAAEFAKARFGQVLKQQLEKSLLLETSQNLDFQLESPVEQALKRTFEQIDAEFCSLKQESGCTAAVLFIKNEKFYLANCGDARVLLNNQNQILSTIDHKPSVQAEKMRIEAAGGSVRVVNGIHRVAGMLAVSRAIGDYQYKNMGVTSTPDVQVFEEVDHKYAVVACDGLFDVFTNEEVDVIVKTCLGEVLTELVDRQYILQDAANYYMQNEIQVADSILFELSSAYFDESQCQSFNDAMSLAERISAILTRMAYVLGSNDNITVLVMVQQMQQIPHEEQFSILQQCFQFLQDCMIQQQIQLQEEKIQLGEQNQLLKAQNDEDRRQSETKLEIALKQQENAKQKEVLQIQSRFQQQIDQMQNLQSEKDLQIENQTVQLSLLQQHIQDFKDKLEKTEQSTSELKSQIQNLETEKFALMKQIKDLQLNQTLLTNQKQLLEAELKHVDAEFHEFQLETLEKEETAREKQTDIENALKETKKTNQTLEKQIIKDKITYNEQIKEVQDKGSLQLKEFQLRQQNQLKKQLNFTIFGLTMVIAMLTWVYAAGRGLIR</sequence>
<dbReference type="InterPro" id="IPR036457">
    <property type="entry name" value="PPM-type-like_dom_sf"/>
</dbReference>
<dbReference type="SUPFAM" id="SSF81606">
    <property type="entry name" value="PP2C-like"/>
    <property type="match status" value="1"/>
</dbReference>
<dbReference type="GO" id="GO:0004722">
    <property type="term" value="F:protein serine/threonine phosphatase activity"/>
    <property type="evidence" value="ECO:0007669"/>
    <property type="project" value="InterPro"/>
</dbReference>
<proteinExistence type="inferred from homology"/>
<evidence type="ECO:0000256" key="4">
    <source>
        <dbReference type="RuleBase" id="RU003465"/>
    </source>
</evidence>
<gene>
    <name evidence="8" type="ORF">TPC1_15550</name>
</gene>
<keyword evidence="3 4" id="KW-0904">Protein phosphatase</keyword>
<reference evidence="8" key="1">
    <citation type="submission" date="2015-07" db="EMBL/GenBank/DDBJ databases">
        <title>Adaptation to a free-living lifestyle via gene acquisitions in the diplomonad Trepomonas sp. PC1.</title>
        <authorList>
            <person name="Xu F."/>
            <person name="Jerlstrom-Hultqvist J."/>
            <person name="Kolisko M."/>
            <person name="Simpson A.G.B."/>
            <person name="Roger A.J."/>
            <person name="Svard S.G."/>
            <person name="Andersson J.O."/>
        </authorList>
    </citation>
    <scope>NUCLEOTIDE SEQUENCE</scope>
    <source>
        <strain evidence="8">PC1</strain>
    </source>
</reference>
<keyword evidence="5" id="KW-0175">Coiled coil</keyword>
<keyword evidence="1" id="KW-0479">Metal-binding</keyword>
<dbReference type="GO" id="GO:0046872">
    <property type="term" value="F:metal ion binding"/>
    <property type="evidence" value="ECO:0007669"/>
    <property type="project" value="UniProtKB-KW"/>
</dbReference>
<dbReference type="PANTHER" id="PTHR47992">
    <property type="entry name" value="PROTEIN PHOSPHATASE"/>
    <property type="match status" value="1"/>
</dbReference>
<dbReference type="InterPro" id="IPR015655">
    <property type="entry name" value="PP2C"/>
</dbReference>
<keyword evidence="2 4" id="KW-0378">Hydrolase</keyword>
<feature type="transmembrane region" description="Helical" evidence="6">
    <location>
        <begin position="650"/>
        <end position="670"/>
    </location>
</feature>
<evidence type="ECO:0000313" key="8">
    <source>
        <dbReference type="EMBL" id="JAP92492.1"/>
    </source>
</evidence>
<evidence type="ECO:0000256" key="1">
    <source>
        <dbReference type="ARBA" id="ARBA00022723"/>
    </source>
</evidence>
<dbReference type="Gene3D" id="3.60.40.10">
    <property type="entry name" value="PPM-type phosphatase domain"/>
    <property type="match status" value="1"/>
</dbReference>
<dbReference type="SMART" id="SM00332">
    <property type="entry name" value="PP2Cc"/>
    <property type="match status" value="1"/>
</dbReference>
<dbReference type="InterPro" id="IPR001932">
    <property type="entry name" value="PPM-type_phosphatase-like_dom"/>
</dbReference>
<keyword evidence="6" id="KW-0472">Membrane</keyword>
<evidence type="ECO:0000256" key="5">
    <source>
        <dbReference type="SAM" id="Coils"/>
    </source>
</evidence>
<name>A0A146K6M2_9EUKA</name>
<dbReference type="PROSITE" id="PS01032">
    <property type="entry name" value="PPM_1"/>
    <property type="match status" value="1"/>
</dbReference>